<gene>
    <name evidence="1" type="ORF">BDY19DRAFT_949377</name>
</gene>
<dbReference type="EMBL" id="MU274914">
    <property type="protein sequence ID" value="KAI0088172.1"/>
    <property type="molecule type" value="Genomic_DNA"/>
</dbReference>
<dbReference type="Proteomes" id="UP001055072">
    <property type="component" value="Unassembled WGS sequence"/>
</dbReference>
<sequence length="590" mass="67070">MERRGLARFAAIKSLSVALTSESASLCLFRKPLTILCSIMSATTYIPAALLLFVGCYLLFRRFFRYSIKHIRGPTSSFLRGNMRDFSYQTNVGDMDFRFTKDYGLVWRMEAPFGQDILAIADPKALQHMFHKSGYNYGKNADFLVVTNLLIGKSILYSPSGHIHARHRKVMNPAFSAPQLRSFLPLFRRSAIKLCQLLKEDVLQESVSDGQLVAMNKWLSRTTLDIIGESAFQFEFGALDNSKNEVSEVYENLFMKTRMDPPILDTIFRATWQFLPLKLLEFVKYLPRREYSSPGVMKRVVDKVASSLVDQAIQDAESIEIEKGKKDVMSVLVRANMSENPSLRLSKKEMMAQMGALILAGHETTANTLAWMLWELAKHSYFQNRLRDEIRDKRKDINSRNAGTVIGNVDFSIDDLESMPFLQAVVKETMRFHPIAYHLIRVAKKDDVIPLSKPITTSNRDVIDQVPIAKGQNVLVSICAYNRIKEIWGEDADEFNPMRFIEGRIKHEFKVGMYANLMTFSAGMRGCIGWRFSLIEIQAIIVALVENFEFAVPPKGQNTEVVRKPLGLMSPMVKGRQSEGVLMPLVVKVL</sequence>
<evidence type="ECO:0000313" key="1">
    <source>
        <dbReference type="EMBL" id="KAI0088172.1"/>
    </source>
</evidence>
<comment type="caution">
    <text evidence="1">The sequence shown here is derived from an EMBL/GenBank/DDBJ whole genome shotgun (WGS) entry which is preliminary data.</text>
</comment>
<evidence type="ECO:0000313" key="2">
    <source>
        <dbReference type="Proteomes" id="UP001055072"/>
    </source>
</evidence>
<keyword evidence="2" id="KW-1185">Reference proteome</keyword>
<protein>
    <submittedName>
        <fullName evidence="1">Cytochrome P450</fullName>
    </submittedName>
</protein>
<accession>A0ACB8U1D3</accession>
<name>A0ACB8U1D3_9APHY</name>
<organism evidence="1 2">
    <name type="scientific">Irpex rosettiformis</name>
    <dbReference type="NCBI Taxonomy" id="378272"/>
    <lineage>
        <taxon>Eukaryota</taxon>
        <taxon>Fungi</taxon>
        <taxon>Dikarya</taxon>
        <taxon>Basidiomycota</taxon>
        <taxon>Agaricomycotina</taxon>
        <taxon>Agaricomycetes</taxon>
        <taxon>Polyporales</taxon>
        <taxon>Irpicaceae</taxon>
        <taxon>Irpex</taxon>
    </lineage>
</organism>
<proteinExistence type="predicted"/>
<reference evidence="1" key="1">
    <citation type="journal article" date="2021" name="Environ. Microbiol.">
        <title>Gene family expansions and transcriptome signatures uncover fungal adaptations to wood decay.</title>
        <authorList>
            <person name="Hage H."/>
            <person name="Miyauchi S."/>
            <person name="Viragh M."/>
            <person name="Drula E."/>
            <person name="Min B."/>
            <person name="Chaduli D."/>
            <person name="Navarro D."/>
            <person name="Favel A."/>
            <person name="Norest M."/>
            <person name="Lesage-Meessen L."/>
            <person name="Balint B."/>
            <person name="Merenyi Z."/>
            <person name="de Eugenio L."/>
            <person name="Morin E."/>
            <person name="Martinez A.T."/>
            <person name="Baldrian P."/>
            <person name="Stursova M."/>
            <person name="Martinez M.J."/>
            <person name="Novotny C."/>
            <person name="Magnuson J.K."/>
            <person name="Spatafora J.W."/>
            <person name="Maurice S."/>
            <person name="Pangilinan J."/>
            <person name="Andreopoulos W."/>
            <person name="LaButti K."/>
            <person name="Hundley H."/>
            <person name="Na H."/>
            <person name="Kuo A."/>
            <person name="Barry K."/>
            <person name="Lipzen A."/>
            <person name="Henrissat B."/>
            <person name="Riley R."/>
            <person name="Ahrendt S."/>
            <person name="Nagy L.G."/>
            <person name="Grigoriev I.V."/>
            <person name="Martin F."/>
            <person name="Rosso M.N."/>
        </authorList>
    </citation>
    <scope>NUCLEOTIDE SEQUENCE</scope>
    <source>
        <strain evidence="1">CBS 384.51</strain>
    </source>
</reference>